<organism evidence="1 2">
    <name type="scientific">Ceratopteris richardii</name>
    <name type="common">Triangle waterfern</name>
    <dbReference type="NCBI Taxonomy" id="49495"/>
    <lineage>
        <taxon>Eukaryota</taxon>
        <taxon>Viridiplantae</taxon>
        <taxon>Streptophyta</taxon>
        <taxon>Embryophyta</taxon>
        <taxon>Tracheophyta</taxon>
        <taxon>Polypodiopsida</taxon>
        <taxon>Polypodiidae</taxon>
        <taxon>Polypodiales</taxon>
        <taxon>Pteridineae</taxon>
        <taxon>Pteridaceae</taxon>
        <taxon>Parkerioideae</taxon>
        <taxon>Ceratopteris</taxon>
    </lineage>
</organism>
<protein>
    <submittedName>
        <fullName evidence="1">Uncharacterized protein</fullName>
    </submittedName>
</protein>
<gene>
    <name evidence="1" type="ORF">KP509_37G046500</name>
</gene>
<evidence type="ECO:0000313" key="2">
    <source>
        <dbReference type="Proteomes" id="UP000825935"/>
    </source>
</evidence>
<evidence type="ECO:0000313" key="1">
    <source>
        <dbReference type="EMBL" id="KAH7279985.1"/>
    </source>
</evidence>
<sequence>MLFGLCIPSNSLPTDVASTIATIPSTTALCLNPPGKPLSAAMNICPDPSTSTAAMMTTTPYSNHPLTTLMVPLSSPVFAAIPLPRAASTWWILLLRQPSNSTPLMLPSVQRPALLHLLTLPPLMVVAHHEPYPATN</sequence>
<accession>A0A8T2Q8M0</accession>
<comment type="caution">
    <text evidence="1">The sequence shown here is derived from an EMBL/GenBank/DDBJ whole genome shotgun (WGS) entry which is preliminary data.</text>
</comment>
<name>A0A8T2Q8M0_CERRI</name>
<dbReference type="Proteomes" id="UP000825935">
    <property type="component" value="Chromosome 37"/>
</dbReference>
<dbReference type="EMBL" id="CM035442">
    <property type="protein sequence ID" value="KAH7279985.1"/>
    <property type="molecule type" value="Genomic_DNA"/>
</dbReference>
<reference evidence="1" key="1">
    <citation type="submission" date="2021-08" db="EMBL/GenBank/DDBJ databases">
        <title>WGS assembly of Ceratopteris richardii.</title>
        <authorList>
            <person name="Marchant D.B."/>
            <person name="Chen G."/>
            <person name="Jenkins J."/>
            <person name="Shu S."/>
            <person name="Leebens-Mack J."/>
            <person name="Grimwood J."/>
            <person name="Schmutz J."/>
            <person name="Soltis P."/>
            <person name="Soltis D."/>
            <person name="Chen Z.-H."/>
        </authorList>
    </citation>
    <scope>NUCLEOTIDE SEQUENCE</scope>
    <source>
        <strain evidence="1">Whitten #5841</strain>
        <tissue evidence="1">Leaf</tissue>
    </source>
</reference>
<dbReference type="AlphaFoldDB" id="A0A8T2Q8M0"/>
<proteinExistence type="predicted"/>
<keyword evidence="2" id="KW-1185">Reference proteome</keyword>